<dbReference type="Proteomes" id="UP000886804">
    <property type="component" value="Unassembled WGS sequence"/>
</dbReference>
<reference evidence="3" key="1">
    <citation type="journal article" date="2021" name="PeerJ">
        <title>Extensive microbial diversity within the chicken gut microbiome revealed by metagenomics and culture.</title>
        <authorList>
            <person name="Gilroy R."/>
            <person name="Ravi A."/>
            <person name="Getino M."/>
            <person name="Pursley I."/>
            <person name="Horton D.L."/>
            <person name="Alikhan N.F."/>
            <person name="Baker D."/>
            <person name="Gharbi K."/>
            <person name="Hall N."/>
            <person name="Watson M."/>
            <person name="Adriaenssens E.M."/>
            <person name="Foster-Nyarko E."/>
            <person name="Jarju S."/>
            <person name="Secka A."/>
            <person name="Antonio M."/>
            <person name="Oren A."/>
            <person name="Chaudhuri R.R."/>
            <person name="La Ragione R."/>
            <person name="Hildebrand F."/>
            <person name="Pallen M.J."/>
        </authorList>
    </citation>
    <scope>NUCLEOTIDE SEQUENCE</scope>
    <source>
        <strain evidence="3">CHK188-4685</strain>
    </source>
</reference>
<protein>
    <submittedName>
        <fullName evidence="3">M23 family metallopeptidase</fullName>
    </submittedName>
</protein>
<dbReference type="PANTHER" id="PTHR21666">
    <property type="entry name" value="PEPTIDASE-RELATED"/>
    <property type="match status" value="1"/>
</dbReference>
<dbReference type="EMBL" id="DWYS01000152">
    <property type="protein sequence ID" value="HJB08729.1"/>
    <property type="molecule type" value="Genomic_DNA"/>
</dbReference>
<dbReference type="SUPFAM" id="SSF51261">
    <property type="entry name" value="Duplicated hybrid motif"/>
    <property type="match status" value="1"/>
</dbReference>
<dbReference type="CDD" id="cd12797">
    <property type="entry name" value="M23_peptidase"/>
    <property type="match status" value="1"/>
</dbReference>
<feature type="region of interest" description="Disordered" evidence="1">
    <location>
        <begin position="56"/>
        <end position="81"/>
    </location>
</feature>
<evidence type="ECO:0000313" key="4">
    <source>
        <dbReference type="Proteomes" id="UP000886804"/>
    </source>
</evidence>
<organism evidence="3 4">
    <name type="scientific">Candidatus Enterocloster faecavium</name>
    <dbReference type="NCBI Taxonomy" id="2838560"/>
    <lineage>
        <taxon>Bacteria</taxon>
        <taxon>Bacillati</taxon>
        <taxon>Bacillota</taxon>
        <taxon>Clostridia</taxon>
        <taxon>Lachnospirales</taxon>
        <taxon>Lachnospiraceae</taxon>
        <taxon>Enterocloster</taxon>
    </lineage>
</organism>
<dbReference type="PANTHER" id="PTHR21666:SF270">
    <property type="entry name" value="MUREIN HYDROLASE ACTIVATOR ENVC"/>
    <property type="match status" value="1"/>
</dbReference>
<reference evidence="3" key="2">
    <citation type="submission" date="2021-04" db="EMBL/GenBank/DDBJ databases">
        <authorList>
            <person name="Gilroy R."/>
        </authorList>
    </citation>
    <scope>NUCLEOTIDE SEQUENCE</scope>
    <source>
        <strain evidence="3">CHK188-4685</strain>
    </source>
</reference>
<sequence>MKDKMNQMLRDKMFLVILVLGLLTIVAAAGIFTIQRGRGQESSPYLEMPGPDVIAQEETSGEAQEEQQIAGASDAQPQEEEIQVAEGTLPSGNAGDDLAAEAGAGQEAATPLVLDFSDSSRLSWPVRGNVVLDYSMEQTIYFPTLDQYKCNPGIVIQSEVSTPVAAPANARVLEVGNNEEIGNYVTMDLGNGYEAICGQLKEIEAVEGEYLEAGQILGYVSEPTKYYSVEGVNLYFQLQKQGEAVDPLDYME</sequence>
<dbReference type="InterPro" id="IPR011055">
    <property type="entry name" value="Dup_hybrid_motif"/>
</dbReference>
<evidence type="ECO:0000313" key="3">
    <source>
        <dbReference type="EMBL" id="HJB08729.1"/>
    </source>
</evidence>
<dbReference type="InterPro" id="IPR050570">
    <property type="entry name" value="Cell_wall_metabolism_enzyme"/>
</dbReference>
<dbReference type="GO" id="GO:0004222">
    <property type="term" value="F:metalloendopeptidase activity"/>
    <property type="evidence" value="ECO:0007669"/>
    <property type="project" value="TreeGrafter"/>
</dbReference>
<accession>A0A9D2L9Z5</accession>
<comment type="caution">
    <text evidence="3">The sequence shown here is derived from an EMBL/GenBank/DDBJ whole genome shotgun (WGS) entry which is preliminary data.</text>
</comment>
<dbReference type="Pfam" id="PF01551">
    <property type="entry name" value="Peptidase_M23"/>
    <property type="match status" value="1"/>
</dbReference>
<proteinExistence type="predicted"/>
<name>A0A9D2L9Z5_9FIRM</name>
<dbReference type="InterPro" id="IPR016047">
    <property type="entry name" value="M23ase_b-sheet_dom"/>
</dbReference>
<evidence type="ECO:0000256" key="1">
    <source>
        <dbReference type="SAM" id="MobiDB-lite"/>
    </source>
</evidence>
<dbReference type="Gene3D" id="2.70.70.10">
    <property type="entry name" value="Glucose Permease (Domain IIA)"/>
    <property type="match status" value="1"/>
</dbReference>
<gene>
    <name evidence="3" type="ORF">H9716_12845</name>
</gene>
<dbReference type="AlphaFoldDB" id="A0A9D2L9Z5"/>
<feature type="domain" description="M23ase beta-sheet core" evidence="2">
    <location>
        <begin position="151"/>
        <end position="247"/>
    </location>
</feature>
<evidence type="ECO:0000259" key="2">
    <source>
        <dbReference type="Pfam" id="PF01551"/>
    </source>
</evidence>